<reference evidence="1" key="2">
    <citation type="submission" date="2020-07" db="EMBL/GenBank/DDBJ databases">
        <authorList>
            <person name="Vera ALvarez R."/>
            <person name="Arias-Moreno D.M."/>
            <person name="Jimenez-Jacinto V."/>
            <person name="Jimenez-Bremont J.F."/>
            <person name="Swaminathan K."/>
            <person name="Moose S.P."/>
            <person name="Guerrero-Gonzalez M.L."/>
            <person name="Marino-Ramirez L."/>
            <person name="Landsman D."/>
            <person name="Rodriguez-Kessler M."/>
            <person name="Delgado-Sanchez P."/>
        </authorList>
    </citation>
    <scope>NUCLEOTIDE SEQUENCE</scope>
    <source>
        <tissue evidence="1">Cladode</tissue>
    </source>
</reference>
<evidence type="ECO:0000313" key="1">
    <source>
        <dbReference type="EMBL" id="MBA4636936.1"/>
    </source>
</evidence>
<proteinExistence type="predicted"/>
<dbReference type="EMBL" id="GISG01102244">
    <property type="protein sequence ID" value="MBA4636936.1"/>
    <property type="molecule type" value="Transcribed_RNA"/>
</dbReference>
<organism evidence="1">
    <name type="scientific">Opuntia streptacantha</name>
    <name type="common">Prickly pear cactus</name>
    <name type="synonym">Opuntia cardona</name>
    <dbReference type="NCBI Taxonomy" id="393608"/>
    <lineage>
        <taxon>Eukaryota</taxon>
        <taxon>Viridiplantae</taxon>
        <taxon>Streptophyta</taxon>
        <taxon>Embryophyta</taxon>
        <taxon>Tracheophyta</taxon>
        <taxon>Spermatophyta</taxon>
        <taxon>Magnoliopsida</taxon>
        <taxon>eudicotyledons</taxon>
        <taxon>Gunneridae</taxon>
        <taxon>Pentapetalae</taxon>
        <taxon>Caryophyllales</taxon>
        <taxon>Cactineae</taxon>
        <taxon>Cactaceae</taxon>
        <taxon>Opuntioideae</taxon>
        <taxon>Opuntia</taxon>
    </lineage>
</organism>
<name>A0A7C8Z8F8_OPUST</name>
<protein>
    <submittedName>
        <fullName evidence="1">Uncharacterized protein</fullName>
    </submittedName>
</protein>
<reference evidence="1" key="1">
    <citation type="journal article" date="2013" name="J. Plant Res.">
        <title>Effect of fungi and light on seed germination of three Opuntia species from semiarid lands of central Mexico.</title>
        <authorList>
            <person name="Delgado-Sanchez P."/>
            <person name="Jimenez-Bremont J.F."/>
            <person name="Guerrero-Gonzalez Mde L."/>
            <person name="Flores J."/>
        </authorList>
    </citation>
    <scope>NUCLEOTIDE SEQUENCE</scope>
    <source>
        <tissue evidence="1">Cladode</tissue>
    </source>
</reference>
<accession>A0A7C8Z8F8</accession>
<sequence length="133" mass="15908">MSYNHGAALLQHLPSIYQMLWAPQYDHPDYLHGLQNDQKYQLHLELVASYHQSPQNYLRHLLSPPLYHGHFYSFDPHLLHDVSMDYSFLVYPELLNDYELYCDYEKSTNYNSHMDTLILFPLPCHEKHTLKND</sequence>
<dbReference type="AlphaFoldDB" id="A0A7C8Z8F8"/>